<dbReference type="Proteomes" id="UP000789901">
    <property type="component" value="Unassembled WGS sequence"/>
</dbReference>
<gene>
    <name evidence="2" type="ORF">GMARGA_LOCUS27922</name>
</gene>
<protein>
    <submittedName>
        <fullName evidence="2">13407_t:CDS:1</fullName>
    </submittedName>
</protein>
<keyword evidence="3" id="KW-1185">Reference proteome</keyword>
<organism evidence="2 3">
    <name type="scientific">Gigaspora margarita</name>
    <dbReference type="NCBI Taxonomy" id="4874"/>
    <lineage>
        <taxon>Eukaryota</taxon>
        <taxon>Fungi</taxon>
        <taxon>Fungi incertae sedis</taxon>
        <taxon>Mucoromycota</taxon>
        <taxon>Glomeromycotina</taxon>
        <taxon>Glomeromycetes</taxon>
        <taxon>Diversisporales</taxon>
        <taxon>Gigasporaceae</taxon>
        <taxon>Gigaspora</taxon>
    </lineage>
</organism>
<evidence type="ECO:0000313" key="2">
    <source>
        <dbReference type="EMBL" id="CAG8821800.1"/>
    </source>
</evidence>
<dbReference type="EMBL" id="CAJVQB010034874">
    <property type="protein sequence ID" value="CAG8821800.1"/>
    <property type="molecule type" value="Genomic_DNA"/>
</dbReference>
<accession>A0ABN7W8G1</accession>
<reference evidence="2 3" key="1">
    <citation type="submission" date="2021-06" db="EMBL/GenBank/DDBJ databases">
        <authorList>
            <person name="Kallberg Y."/>
            <person name="Tangrot J."/>
            <person name="Rosling A."/>
        </authorList>
    </citation>
    <scope>NUCLEOTIDE SEQUENCE [LARGE SCALE GENOMIC DNA]</scope>
    <source>
        <strain evidence="2 3">120-4 pot B 10/14</strain>
    </source>
</reference>
<feature type="non-terminal residue" evidence="2">
    <location>
        <position position="1"/>
    </location>
</feature>
<evidence type="ECO:0000313" key="3">
    <source>
        <dbReference type="Proteomes" id="UP000789901"/>
    </source>
</evidence>
<comment type="caution">
    <text evidence="2">The sequence shown here is derived from an EMBL/GenBank/DDBJ whole genome shotgun (WGS) entry which is preliminary data.</text>
</comment>
<sequence length="218" mass="24526">TVLQNKDAPASDKPNNVSASDISDRGEALLLRNNALNSSVCQEETKSRVSNIPLTQYSASPIHTKPVSLEYKEKKLRDRGLIQKTPSSENPATEISVLQNLPKTKVSIPAKVDVLTKSQVTNTYPKLYPLKKMLSKEKHKEVINKLTMHFTDSPKVDLYCSVDKEGEHQTDTYWVFGSHCPLCRENHMSLKGTRSLSRKFQINSGVKDSILHIAYFLE</sequence>
<name>A0ABN7W8G1_GIGMA</name>
<proteinExistence type="predicted"/>
<feature type="region of interest" description="Disordered" evidence="1">
    <location>
        <begin position="1"/>
        <end position="22"/>
    </location>
</feature>
<evidence type="ECO:0000256" key="1">
    <source>
        <dbReference type="SAM" id="MobiDB-lite"/>
    </source>
</evidence>